<keyword evidence="4" id="KW-1185">Reference proteome</keyword>
<feature type="compositionally biased region" description="Basic and acidic residues" evidence="1">
    <location>
        <begin position="33"/>
        <end position="48"/>
    </location>
</feature>
<dbReference type="InterPro" id="IPR032350">
    <property type="entry name" value="Nbr1_FW"/>
</dbReference>
<dbReference type="Proteomes" id="UP000654075">
    <property type="component" value="Unassembled WGS sequence"/>
</dbReference>
<name>A0A813FDK3_POLGL</name>
<gene>
    <name evidence="3" type="ORF">PGLA1383_LOCUS30340</name>
</gene>
<feature type="region of interest" description="Disordered" evidence="1">
    <location>
        <begin position="1"/>
        <end position="82"/>
    </location>
</feature>
<evidence type="ECO:0000313" key="4">
    <source>
        <dbReference type="Proteomes" id="UP000654075"/>
    </source>
</evidence>
<dbReference type="Pfam" id="PF16158">
    <property type="entry name" value="N_BRCA1_IG"/>
    <property type="match status" value="1"/>
</dbReference>
<dbReference type="Gene3D" id="2.60.40.10">
    <property type="entry name" value="Immunoglobulins"/>
    <property type="match status" value="2"/>
</dbReference>
<feature type="compositionally biased region" description="Basic and acidic residues" evidence="1">
    <location>
        <begin position="61"/>
        <end position="82"/>
    </location>
</feature>
<organism evidence="3 4">
    <name type="scientific">Polarella glacialis</name>
    <name type="common">Dinoflagellate</name>
    <dbReference type="NCBI Taxonomy" id="89957"/>
    <lineage>
        <taxon>Eukaryota</taxon>
        <taxon>Sar</taxon>
        <taxon>Alveolata</taxon>
        <taxon>Dinophyceae</taxon>
        <taxon>Suessiales</taxon>
        <taxon>Suessiaceae</taxon>
        <taxon>Polarella</taxon>
    </lineage>
</organism>
<reference evidence="3" key="1">
    <citation type="submission" date="2021-02" db="EMBL/GenBank/DDBJ databases">
        <authorList>
            <person name="Dougan E. K."/>
            <person name="Rhodes N."/>
            <person name="Thang M."/>
            <person name="Chan C."/>
        </authorList>
    </citation>
    <scope>NUCLEOTIDE SEQUENCE</scope>
</reference>
<comment type="caution">
    <text evidence="3">The sequence shown here is derived from an EMBL/GenBank/DDBJ whole genome shotgun (WGS) entry which is preliminary data.</text>
</comment>
<evidence type="ECO:0000256" key="1">
    <source>
        <dbReference type="SAM" id="MobiDB-lite"/>
    </source>
</evidence>
<evidence type="ECO:0000313" key="3">
    <source>
        <dbReference type="EMBL" id="CAE8612550.1"/>
    </source>
</evidence>
<feature type="domain" description="Nbr1 FW" evidence="2">
    <location>
        <begin position="494"/>
        <end position="567"/>
    </location>
</feature>
<feature type="compositionally biased region" description="Polar residues" evidence="1">
    <location>
        <begin position="204"/>
        <end position="213"/>
    </location>
</feature>
<proteinExistence type="predicted"/>
<feature type="region of interest" description="Disordered" evidence="1">
    <location>
        <begin position="125"/>
        <end position="231"/>
    </location>
</feature>
<dbReference type="EMBL" id="CAJNNV010025129">
    <property type="protein sequence ID" value="CAE8612550.1"/>
    <property type="molecule type" value="Genomic_DNA"/>
</dbReference>
<dbReference type="InterPro" id="IPR013783">
    <property type="entry name" value="Ig-like_fold"/>
</dbReference>
<sequence>MAQAVSLQRKAHGELTTPPHSGRANSGAMPVKVGHDDALHKEAADSAKPKAAASPKQVRKRAAEASPKDACAKEGKTSKAELIPDKKLNIGLDTRKFPFGAASGILAACMLAAYVLRAPDVQTRTDASDRPRANGLQPEVFQQPEFNNTPKAQKHPKAKNPSAKDQPRVTEARSPRDGQVKEKAGTPSNELLEKPQQEVDAATAVSSRTTGDSKGNEIAHAANPESRRSSIHIQQGGVADFTVASQTALEQIESESSSAHEVTLSAIVVGASQLDLHHVSLSTNPEVHCDVSHEWESFLTMHSRMTQAYHLGEIIFKDARLQTERVMITATVLIGNNGFDTWPSNTGLQLISGEELGFEALQLEDSVKPGQYVNFSLVLEIPPTEPPGRDGATIWALEANGLPFGPLVVIEVKRPEPEQPEPEQPVCFQARVLGDVRAALHHGALSQDPDMSADVTEEWAADLQRNPGLSQAYRLARITVKKTRGQYRQADLTVSVRLRNSGPKAWPKQTQMQLVMGDAMGIEVLPVTGEVQPGQDWDLKLAMTLPVNDQQTGLVETVWALQAEQMVCGPLLILEVVWL</sequence>
<protein>
    <recommendedName>
        <fullName evidence="2">Nbr1 FW domain-containing protein</fullName>
    </recommendedName>
</protein>
<dbReference type="AlphaFoldDB" id="A0A813FDK3"/>
<accession>A0A813FDK3</accession>
<evidence type="ECO:0000259" key="2">
    <source>
        <dbReference type="Pfam" id="PF16158"/>
    </source>
</evidence>
<feature type="compositionally biased region" description="Basic and acidic residues" evidence="1">
    <location>
        <begin position="165"/>
        <end position="184"/>
    </location>
</feature>